<evidence type="ECO:0000313" key="2">
    <source>
        <dbReference type="EMBL" id="RKO72212.1"/>
    </source>
</evidence>
<protein>
    <submittedName>
        <fullName evidence="2">DUF1275 domain-containing protein</fullName>
    </submittedName>
</protein>
<feature type="transmembrane region" description="Helical" evidence="1">
    <location>
        <begin position="6"/>
        <end position="24"/>
    </location>
</feature>
<accession>A0A420W0W9</accession>
<dbReference type="RefSeq" id="WP_121123364.1">
    <property type="nucleotide sequence ID" value="NZ_RBWS01000006.1"/>
</dbReference>
<gene>
    <name evidence="2" type="ORF">D7322_08975</name>
</gene>
<dbReference type="OrthoDB" id="270162at2"/>
<feature type="transmembrane region" description="Helical" evidence="1">
    <location>
        <begin position="151"/>
        <end position="169"/>
    </location>
</feature>
<evidence type="ECO:0000313" key="3">
    <source>
        <dbReference type="Proteomes" id="UP000282423"/>
    </source>
</evidence>
<proteinExistence type="predicted"/>
<reference evidence="2 3" key="1">
    <citation type="submission" date="2018-10" db="EMBL/GenBank/DDBJ databases">
        <title>Sphingobacterium sp. M05W1-28.</title>
        <authorList>
            <person name="Cai H."/>
        </authorList>
    </citation>
    <scope>NUCLEOTIDE SEQUENCE [LARGE SCALE GENOMIC DNA]</scope>
    <source>
        <strain evidence="2 3">M05W1-28</strain>
    </source>
</reference>
<dbReference type="Proteomes" id="UP000282423">
    <property type="component" value="Unassembled WGS sequence"/>
</dbReference>
<keyword evidence="1" id="KW-0812">Transmembrane</keyword>
<keyword evidence="1" id="KW-0472">Membrane</keyword>
<dbReference type="InterPro" id="IPR010699">
    <property type="entry name" value="DUF1275"/>
</dbReference>
<feature type="transmembrane region" description="Helical" evidence="1">
    <location>
        <begin position="36"/>
        <end position="55"/>
    </location>
</feature>
<comment type="caution">
    <text evidence="2">The sequence shown here is derived from an EMBL/GenBank/DDBJ whole genome shotgun (WGS) entry which is preliminary data.</text>
</comment>
<organism evidence="2 3">
    <name type="scientific">Sphingobacterium puteale</name>
    <dbReference type="NCBI Taxonomy" id="2420510"/>
    <lineage>
        <taxon>Bacteria</taxon>
        <taxon>Pseudomonadati</taxon>
        <taxon>Bacteroidota</taxon>
        <taxon>Sphingobacteriia</taxon>
        <taxon>Sphingobacteriales</taxon>
        <taxon>Sphingobacteriaceae</taxon>
        <taxon>Sphingobacterium</taxon>
    </lineage>
</organism>
<feature type="transmembrane region" description="Helical" evidence="1">
    <location>
        <begin position="122"/>
        <end position="145"/>
    </location>
</feature>
<dbReference type="AlphaFoldDB" id="A0A420W0W9"/>
<evidence type="ECO:0000256" key="1">
    <source>
        <dbReference type="SAM" id="Phobius"/>
    </source>
</evidence>
<keyword evidence="3" id="KW-1185">Reference proteome</keyword>
<keyword evidence="1" id="KW-1133">Transmembrane helix</keyword>
<dbReference type="Pfam" id="PF06912">
    <property type="entry name" value="DUF1275"/>
    <property type="match status" value="1"/>
</dbReference>
<dbReference type="PANTHER" id="PTHR37314:SF4">
    <property type="entry name" value="UPF0700 TRANSMEMBRANE PROTEIN YOAK"/>
    <property type="match status" value="1"/>
</dbReference>
<name>A0A420W0W9_9SPHI</name>
<sequence length="190" mass="21099">MFALLSILYVISFLLGAFVANTAMELTSRGRAHFSYSVPISIEIMLLTFVSFFNFPGANSSVWLSCTLLLAMGLQNALVTKISGSVVRTTHLTGLFTDLGIELSQVIFYKKTNERKRLRRGILLKIIIIGGFFFGGIIGAFIYGWLGRKTLLLPVTALLIALCYDRLLLGLYRLKRRQQDHTGKPSGSSK</sequence>
<dbReference type="PANTHER" id="PTHR37314">
    <property type="entry name" value="SLR0142 PROTEIN"/>
    <property type="match status" value="1"/>
</dbReference>
<dbReference type="EMBL" id="RBWS01000006">
    <property type="protein sequence ID" value="RKO72212.1"/>
    <property type="molecule type" value="Genomic_DNA"/>
</dbReference>